<dbReference type="AlphaFoldDB" id="F4PXJ1"/>
<dbReference type="EMBL" id="GL883014">
    <property type="protein sequence ID" value="EGG19501.1"/>
    <property type="molecule type" value="Genomic_DNA"/>
</dbReference>
<accession>F4PXJ1</accession>
<name>F4PXJ1_CACFS</name>
<evidence type="ECO:0000313" key="2">
    <source>
        <dbReference type="Proteomes" id="UP000007797"/>
    </source>
</evidence>
<sequence>MEAVHAARKLRMQFNININDKVSKLNQEDPRRYKISFERLDTTKGYLISNMASISYRTQSINTLLSLNKKDNQDESMDQ</sequence>
<keyword evidence="2" id="KW-1185">Reference proteome</keyword>
<dbReference type="GeneID" id="14871637"/>
<dbReference type="KEGG" id="dfa:DFA_00079"/>
<dbReference type="RefSeq" id="XP_004357795.1">
    <property type="nucleotide sequence ID" value="XM_004357738.1"/>
</dbReference>
<evidence type="ECO:0000313" key="1">
    <source>
        <dbReference type="EMBL" id="EGG19501.1"/>
    </source>
</evidence>
<proteinExistence type="predicted"/>
<reference evidence="2" key="1">
    <citation type="journal article" date="2011" name="Genome Res.">
        <title>Phylogeny-wide analysis of social amoeba genomes highlights ancient origins for complex intercellular communication.</title>
        <authorList>
            <person name="Heidel A.J."/>
            <person name="Lawal H.M."/>
            <person name="Felder M."/>
            <person name="Schilde C."/>
            <person name="Helps N.R."/>
            <person name="Tunggal B."/>
            <person name="Rivero F."/>
            <person name="John U."/>
            <person name="Schleicher M."/>
            <person name="Eichinger L."/>
            <person name="Platzer M."/>
            <person name="Noegel A.A."/>
            <person name="Schaap P."/>
            <person name="Gloeckner G."/>
        </authorList>
    </citation>
    <scope>NUCLEOTIDE SEQUENCE [LARGE SCALE GENOMIC DNA]</scope>
    <source>
        <strain evidence="2">SH3</strain>
    </source>
</reference>
<gene>
    <name evidence="1" type="ORF">DFA_00079</name>
</gene>
<organism evidence="1 2">
    <name type="scientific">Cavenderia fasciculata</name>
    <name type="common">Slime mold</name>
    <name type="synonym">Dictyostelium fasciculatum</name>
    <dbReference type="NCBI Taxonomy" id="261658"/>
    <lineage>
        <taxon>Eukaryota</taxon>
        <taxon>Amoebozoa</taxon>
        <taxon>Evosea</taxon>
        <taxon>Eumycetozoa</taxon>
        <taxon>Dictyostelia</taxon>
        <taxon>Acytosteliales</taxon>
        <taxon>Cavenderiaceae</taxon>
        <taxon>Cavenderia</taxon>
    </lineage>
</organism>
<protein>
    <submittedName>
        <fullName evidence="1">Uncharacterized protein</fullName>
    </submittedName>
</protein>
<dbReference type="Proteomes" id="UP000007797">
    <property type="component" value="Unassembled WGS sequence"/>
</dbReference>